<evidence type="ECO:0000313" key="2">
    <source>
        <dbReference type="Proteomes" id="UP000030475"/>
    </source>
</evidence>
<dbReference type="AlphaFoldDB" id="A0AA40JJL9"/>
<dbReference type="Proteomes" id="UP000030475">
    <property type="component" value="Unassembled WGS sequence"/>
</dbReference>
<protein>
    <submittedName>
        <fullName evidence="1">Uncharacterized protein</fullName>
    </submittedName>
</protein>
<proteinExistence type="predicted"/>
<gene>
    <name evidence="1" type="ORF">Y036_5936</name>
</gene>
<sequence length="82" mass="9232">MVLVLFLSVASFDRPEKQGRGVVLYTMKRGRRKLIDLVRRTADWGTSLTCGKVNLGDVSAESRATRQSCLVRIVDLPAKYDF</sequence>
<accession>A0AA40JJL9</accession>
<evidence type="ECO:0000313" key="1">
    <source>
        <dbReference type="EMBL" id="KGX17177.1"/>
    </source>
</evidence>
<dbReference type="EMBL" id="JQIM01000007">
    <property type="protein sequence ID" value="KGX17177.1"/>
    <property type="molecule type" value="Genomic_DNA"/>
</dbReference>
<reference evidence="1 2" key="1">
    <citation type="submission" date="2014-08" db="EMBL/GenBank/DDBJ databases">
        <authorList>
            <person name="Bunnell A."/>
            <person name="Chain P.S."/>
            <person name="Chertkov O."/>
            <person name="Currie B.J."/>
            <person name="Daligault H.E."/>
            <person name="Davenport K.W."/>
            <person name="Davis C."/>
            <person name="Gleasner C.D."/>
            <person name="Johnson S.L."/>
            <person name="Kaestli M."/>
            <person name="Koren S."/>
            <person name="Kunde Y.A."/>
            <person name="Mayo M."/>
            <person name="McMurry K.K."/>
            <person name="Price E.P."/>
            <person name="Reitenga K.G."/>
            <person name="Robison R."/>
            <person name="Rosovitz M.J."/>
            <person name="Sarovich D.S."/>
            <person name="Teshima H."/>
        </authorList>
    </citation>
    <scope>NUCLEOTIDE SEQUENCE [LARGE SCALE GENOMIC DNA]</scope>
    <source>
        <strain evidence="1 2">MSHR44</strain>
    </source>
</reference>
<organism evidence="1 2">
    <name type="scientific">Burkholderia pseudomallei</name>
    <name type="common">Pseudomonas pseudomallei</name>
    <dbReference type="NCBI Taxonomy" id="28450"/>
    <lineage>
        <taxon>Bacteria</taxon>
        <taxon>Pseudomonadati</taxon>
        <taxon>Pseudomonadota</taxon>
        <taxon>Betaproteobacteria</taxon>
        <taxon>Burkholderiales</taxon>
        <taxon>Burkholderiaceae</taxon>
        <taxon>Burkholderia</taxon>
        <taxon>pseudomallei group</taxon>
    </lineage>
</organism>
<comment type="caution">
    <text evidence="1">The sequence shown here is derived from an EMBL/GenBank/DDBJ whole genome shotgun (WGS) entry which is preliminary data.</text>
</comment>
<name>A0AA40JJL9_BURPE</name>